<dbReference type="AlphaFoldDB" id="A0A1G6HES9"/>
<dbReference type="InterPro" id="IPR036186">
    <property type="entry name" value="Serpin_sf"/>
</dbReference>
<dbReference type="GO" id="GO:0005615">
    <property type="term" value="C:extracellular space"/>
    <property type="evidence" value="ECO:0007669"/>
    <property type="project" value="InterPro"/>
</dbReference>
<dbReference type="PROSITE" id="PS51257">
    <property type="entry name" value="PROKAR_LIPOPROTEIN"/>
    <property type="match status" value="1"/>
</dbReference>
<protein>
    <submittedName>
        <fullName evidence="4">Serpin B</fullName>
    </submittedName>
</protein>
<evidence type="ECO:0000313" key="5">
    <source>
        <dbReference type="Proteomes" id="UP000199452"/>
    </source>
</evidence>
<dbReference type="SMART" id="SM00093">
    <property type="entry name" value="SERPIN"/>
    <property type="match status" value="1"/>
</dbReference>
<reference evidence="4 5" key="1">
    <citation type="submission" date="2016-09" db="EMBL/GenBank/DDBJ databases">
        <authorList>
            <person name="Capua I."/>
            <person name="De Benedictis P."/>
            <person name="Joannis T."/>
            <person name="Lombin L.H."/>
            <person name="Cattoli G."/>
        </authorList>
    </citation>
    <scope>NUCLEOTIDE SEQUENCE [LARGE SCALE GENOMIC DNA]</scope>
    <source>
        <strain evidence="4 5">A7P-90m</strain>
    </source>
</reference>
<keyword evidence="2" id="KW-0732">Signal</keyword>
<feature type="signal peptide" evidence="2">
    <location>
        <begin position="1"/>
        <end position="18"/>
    </location>
</feature>
<dbReference type="OrthoDB" id="9764871at2"/>
<dbReference type="EMBL" id="FMYP01000010">
    <property type="protein sequence ID" value="SDB92817.1"/>
    <property type="molecule type" value="Genomic_DNA"/>
</dbReference>
<dbReference type="InterPro" id="IPR042185">
    <property type="entry name" value="Serpin_sf_2"/>
</dbReference>
<dbReference type="InterPro" id="IPR023796">
    <property type="entry name" value="Serpin_dom"/>
</dbReference>
<evidence type="ECO:0000313" key="4">
    <source>
        <dbReference type="EMBL" id="SDB92817.1"/>
    </source>
</evidence>
<dbReference type="Gene3D" id="2.30.39.10">
    <property type="entry name" value="Alpha-1-antitrypsin, domain 1"/>
    <property type="match status" value="1"/>
</dbReference>
<accession>A0A1G6HES9</accession>
<dbReference type="PANTHER" id="PTHR11461:SF211">
    <property type="entry name" value="GH10112P-RELATED"/>
    <property type="match status" value="1"/>
</dbReference>
<dbReference type="STRING" id="1640674.SAMN05216323_101018"/>
<dbReference type="PROSITE" id="PS00284">
    <property type="entry name" value="SERPIN"/>
    <property type="match status" value="1"/>
</dbReference>
<evidence type="ECO:0000259" key="3">
    <source>
        <dbReference type="SMART" id="SM00093"/>
    </source>
</evidence>
<proteinExistence type="inferred from homology"/>
<dbReference type="PANTHER" id="PTHR11461">
    <property type="entry name" value="SERINE PROTEASE INHIBITOR, SERPIN"/>
    <property type="match status" value="1"/>
</dbReference>
<sequence>MKSIIQMGFLATALIASAMLTSCKKDNTSDTNDQPGDPVNITLQVYQKEVVDSANQFAIELFKPILADVGETKNVMISPFSITSALSMTLNGAADKTFDDIRIALGMNGKTLDEINDTYLKLMTEMVPVDKRVVVEIANSVWVEKRLAVKPPFITALQTWYKSESRSIDVADPQAVATVNGWIADKTHNKITNMLDRLDPDLAMLLINAVYFNGKWRYQFKKTETKEEPFFVSPTAPKTVPMMHQKANMKVVQTNNAAIVEIPYGQGNYTMVVVLPNENMTTNEVATSLNAAQWREWMELLNRNTHEVNLSLPRFKYEFKRLLNDDLTAQGMGIAFTDKANFSNISDQGLMINRVLHQTFIETNEEGSEAAAATVAEMGITSVEPTQPVTVTINRPFLYFIRETSTGTVLFMGRVSDPTMN</sequence>
<evidence type="ECO:0000256" key="1">
    <source>
        <dbReference type="RuleBase" id="RU000411"/>
    </source>
</evidence>
<dbReference type="Proteomes" id="UP000199452">
    <property type="component" value="Unassembled WGS sequence"/>
</dbReference>
<feature type="chain" id="PRO_5011528644" evidence="2">
    <location>
        <begin position="19"/>
        <end position="421"/>
    </location>
</feature>
<gene>
    <name evidence="4" type="ORF">SAMN05216323_101018</name>
</gene>
<feature type="domain" description="Serpin" evidence="3">
    <location>
        <begin position="59"/>
        <end position="418"/>
    </location>
</feature>
<dbReference type="Pfam" id="PF00079">
    <property type="entry name" value="Serpin"/>
    <property type="match status" value="1"/>
</dbReference>
<dbReference type="InterPro" id="IPR023795">
    <property type="entry name" value="Serpin_CS"/>
</dbReference>
<dbReference type="RefSeq" id="WP_092436130.1">
    <property type="nucleotide sequence ID" value="NZ_FMYP01000010.1"/>
</dbReference>
<dbReference type="InterPro" id="IPR000215">
    <property type="entry name" value="Serpin_fam"/>
</dbReference>
<dbReference type="SUPFAM" id="SSF56574">
    <property type="entry name" value="Serpins"/>
    <property type="match status" value="1"/>
</dbReference>
<dbReference type="GO" id="GO:0004867">
    <property type="term" value="F:serine-type endopeptidase inhibitor activity"/>
    <property type="evidence" value="ECO:0007669"/>
    <property type="project" value="InterPro"/>
</dbReference>
<organism evidence="4 5">
    <name type="scientific">Williamwhitmania taraxaci</name>
    <dbReference type="NCBI Taxonomy" id="1640674"/>
    <lineage>
        <taxon>Bacteria</taxon>
        <taxon>Pseudomonadati</taxon>
        <taxon>Bacteroidota</taxon>
        <taxon>Bacteroidia</taxon>
        <taxon>Bacteroidales</taxon>
        <taxon>Williamwhitmaniaceae</taxon>
        <taxon>Williamwhitmania</taxon>
    </lineage>
</organism>
<evidence type="ECO:0000256" key="2">
    <source>
        <dbReference type="SAM" id="SignalP"/>
    </source>
</evidence>
<dbReference type="InterPro" id="IPR042178">
    <property type="entry name" value="Serpin_sf_1"/>
</dbReference>
<dbReference type="Gene3D" id="3.30.497.10">
    <property type="entry name" value="Antithrombin, subunit I, domain 2"/>
    <property type="match status" value="1"/>
</dbReference>
<dbReference type="CDD" id="cd19588">
    <property type="entry name" value="serpin_miropin-like"/>
    <property type="match status" value="1"/>
</dbReference>
<name>A0A1G6HES9_9BACT</name>
<comment type="similarity">
    <text evidence="1">Belongs to the serpin family.</text>
</comment>
<keyword evidence="5" id="KW-1185">Reference proteome</keyword>